<reference evidence="1 2" key="1">
    <citation type="submission" date="2019-01" db="EMBL/GenBank/DDBJ databases">
        <authorList>
            <person name="Alioto T."/>
            <person name="Alioto T."/>
        </authorList>
    </citation>
    <scope>NUCLEOTIDE SEQUENCE [LARGE SCALE GENOMIC DNA]</scope>
</reference>
<proteinExistence type="predicted"/>
<organism evidence="1 2">
    <name type="scientific">Lynx pardinus</name>
    <name type="common">Iberian lynx</name>
    <name type="synonym">Felis pardina</name>
    <dbReference type="NCBI Taxonomy" id="191816"/>
    <lineage>
        <taxon>Eukaryota</taxon>
        <taxon>Metazoa</taxon>
        <taxon>Chordata</taxon>
        <taxon>Craniata</taxon>
        <taxon>Vertebrata</taxon>
        <taxon>Euteleostomi</taxon>
        <taxon>Mammalia</taxon>
        <taxon>Eutheria</taxon>
        <taxon>Laurasiatheria</taxon>
        <taxon>Carnivora</taxon>
        <taxon>Feliformia</taxon>
        <taxon>Felidae</taxon>
        <taxon>Felinae</taxon>
        <taxon>Lynx</taxon>
    </lineage>
</organism>
<protein>
    <submittedName>
        <fullName evidence="1">Uncharacterized protein</fullName>
    </submittedName>
</protein>
<gene>
    <name evidence="1" type="ORF">LYPA_23C003852</name>
</gene>
<dbReference type="Proteomes" id="UP000386466">
    <property type="component" value="Unassembled WGS sequence"/>
</dbReference>
<accession>A0A485NGC6</accession>
<keyword evidence="2" id="KW-1185">Reference proteome</keyword>
<dbReference type="EMBL" id="CAAGRJ010015380">
    <property type="protein sequence ID" value="VFV31304.1"/>
    <property type="molecule type" value="Genomic_DNA"/>
</dbReference>
<name>A0A485NGC6_LYNPA</name>
<evidence type="ECO:0000313" key="2">
    <source>
        <dbReference type="Proteomes" id="UP000386466"/>
    </source>
</evidence>
<sequence length="156" mass="17454">CGCFPQPLTSKDCSFAALTRSATLPEGLTEHRRMSNGRMPAAPRNTCRTLLLPVPGDGGQEPARPRKTSCHSVAAAFQGLWEITTHIWHQASALRTLFQYQRMLVAVFWDLLGPGAFNRLYQMSFQQWSRFSLCGLRTSRTPLCSWGFTLPTRAPP</sequence>
<dbReference type="AlphaFoldDB" id="A0A485NGC6"/>
<feature type="non-terminal residue" evidence="1">
    <location>
        <position position="1"/>
    </location>
</feature>
<evidence type="ECO:0000313" key="1">
    <source>
        <dbReference type="EMBL" id="VFV31304.1"/>
    </source>
</evidence>
<feature type="non-terminal residue" evidence="1">
    <location>
        <position position="156"/>
    </location>
</feature>